<dbReference type="SMART" id="SM00382">
    <property type="entry name" value="AAA"/>
    <property type="match status" value="1"/>
</dbReference>
<reference evidence="12" key="2">
    <citation type="submission" date="2021-04" db="EMBL/GenBank/DDBJ databases">
        <authorList>
            <person name="Gilroy R."/>
        </authorList>
    </citation>
    <scope>NUCLEOTIDE SEQUENCE</scope>
    <source>
        <strain evidence="12">ChiSjej5B23-15282</strain>
    </source>
</reference>
<dbReference type="Pfam" id="PF00448">
    <property type="entry name" value="SRP54"/>
    <property type="match status" value="1"/>
</dbReference>
<dbReference type="EC" id="3.6.5.4" evidence="9"/>
<keyword evidence="2 9" id="KW-0547">Nucleotide-binding</keyword>
<dbReference type="Pfam" id="PF02881">
    <property type="entry name" value="SRP54_N"/>
    <property type="match status" value="1"/>
</dbReference>
<organism evidence="12 13">
    <name type="scientific">Candidatus Mediterraneibacter caccavium</name>
    <dbReference type="NCBI Taxonomy" id="2838661"/>
    <lineage>
        <taxon>Bacteria</taxon>
        <taxon>Bacillati</taxon>
        <taxon>Bacillota</taxon>
        <taxon>Clostridia</taxon>
        <taxon>Lachnospirales</taxon>
        <taxon>Lachnospiraceae</taxon>
        <taxon>Mediterraneibacter</taxon>
    </lineage>
</organism>
<dbReference type="GO" id="GO:0003924">
    <property type="term" value="F:GTPase activity"/>
    <property type="evidence" value="ECO:0007669"/>
    <property type="project" value="UniProtKB-UniRule"/>
</dbReference>
<evidence type="ECO:0000256" key="7">
    <source>
        <dbReference type="ARBA" id="ARBA00023274"/>
    </source>
</evidence>
<dbReference type="PANTHER" id="PTHR11564:SF5">
    <property type="entry name" value="SIGNAL RECOGNITION PARTICLE SUBUNIT SRP54"/>
    <property type="match status" value="1"/>
</dbReference>
<evidence type="ECO:0000313" key="12">
    <source>
        <dbReference type="EMBL" id="HIX48264.1"/>
    </source>
</evidence>
<evidence type="ECO:0000256" key="9">
    <source>
        <dbReference type="HAMAP-Rule" id="MF_00306"/>
    </source>
</evidence>
<dbReference type="Gene3D" id="1.20.120.140">
    <property type="entry name" value="Signal recognition particle SRP54, nucleotide-binding domain"/>
    <property type="match status" value="1"/>
</dbReference>
<dbReference type="SUPFAM" id="SSF52540">
    <property type="entry name" value="P-loop containing nucleoside triphosphate hydrolases"/>
    <property type="match status" value="1"/>
</dbReference>
<dbReference type="Gene3D" id="3.40.50.300">
    <property type="entry name" value="P-loop containing nucleotide triphosphate hydrolases"/>
    <property type="match status" value="1"/>
</dbReference>
<evidence type="ECO:0000313" key="13">
    <source>
        <dbReference type="Proteomes" id="UP000824243"/>
    </source>
</evidence>
<dbReference type="HAMAP" id="MF_00306">
    <property type="entry name" value="SRP54"/>
    <property type="match status" value="1"/>
</dbReference>
<keyword evidence="9" id="KW-0963">Cytoplasm</keyword>
<dbReference type="SUPFAM" id="SSF47446">
    <property type="entry name" value="Signal peptide-binding domain"/>
    <property type="match status" value="1"/>
</dbReference>
<dbReference type="SMART" id="SM00963">
    <property type="entry name" value="SRP54_N"/>
    <property type="match status" value="1"/>
</dbReference>
<dbReference type="PROSITE" id="PS00300">
    <property type="entry name" value="SRP54"/>
    <property type="match status" value="1"/>
</dbReference>
<gene>
    <name evidence="9 12" type="primary">ffh</name>
    <name evidence="12" type="ORF">H9981_04535</name>
</gene>
<dbReference type="GO" id="GO:0008312">
    <property type="term" value="F:7S RNA binding"/>
    <property type="evidence" value="ECO:0007669"/>
    <property type="project" value="InterPro"/>
</dbReference>
<dbReference type="NCBIfam" id="TIGR00959">
    <property type="entry name" value="ffh"/>
    <property type="match status" value="1"/>
</dbReference>
<dbReference type="SMART" id="SM00962">
    <property type="entry name" value="SRP54"/>
    <property type="match status" value="1"/>
</dbReference>
<dbReference type="PANTHER" id="PTHR11564">
    <property type="entry name" value="SIGNAL RECOGNITION PARTICLE 54K PROTEIN SRP54"/>
    <property type="match status" value="1"/>
</dbReference>
<dbReference type="Pfam" id="PF02978">
    <property type="entry name" value="SRP_SPB"/>
    <property type="match status" value="1"/>
</dbReference>
<dbReference type="InterPro" id="IPR027417">
    <property type="entry name" value="P-loop_NTPase"/>
</dbReference>
<dbReference type="InterPro" id="IPR013822">
    <property type="entry name" value="Signal_recog_particl_SRP54_hlx"/>
</dbReference>
<name>A0A9D2AT80_9FIRM</name>
<dbReference type="InterPro" id="IPR004125">
    <property type="entry name" value="Signal_recog_particle_SRP54_M"/>
</dbReference>
<evidence type="ECO:0000256" key="4">
    <source>
        <dbReference type="ARBA" id="ARBA00022884"/>
    </source>
</evidence>
<comment type="domain">
    <text evidence="9">Composed of three domains: the N-terminal N domain, which is responsible for interactions with the ribosome, the central G domain, which binds GTP, and the C-terminal M domain, which binds the RNA and the signal sequence of the RNC.</text>
</comment>
<dbReference type="GO" id="GO:0048500">
    <property type="term" value="C:signal recognition particle"/>
    <property type="evidence" value="ECO:0007669"/>
    <property type="project" value="UniProtKB-UniRule"/>
</dbReference>
<dbReference type="GO" id="GO:0005525">
    <property type="term" value="F:GTP binding"/>
    <property type="evidence" value="ECO:0007669"/>
    <property type="project" value="UniProtKB-UniRule"/>
</dbReference>
<feature type="binding site" evidence="9">
    <location>
        <begin position="109"/>
        <end position="116"/>
    </location>
    <ligand>
        <name>GTP</name>
        <dbReference type="ChEBI" id="CHEBI:37565"/>
    </ligand>
</feature>
<keyword evidence="5 9" id="KW-0342">GTP-binding</keyword>
<comment type="subcellular location">
    <subcellularLocation>
        <location evidence="9">Cytoplasm</location>
    </subcellularLocation>
    <text evidence="9">The SRP-RNC complex is targeted to the cytoplasmic membrane.</text>
</comment>
<keyword evidence="6 9" id="KW-0733">Signal recognition particle</keyword>
<keyword evidence="4 9" id="KW-0694">RNA-binding</keyword>
<dbReference type="Gene3D" id="1.10.260.30">
    <property type="entry name" value="Signal recognition particle, SRP54 subunit, M-domain"/>
    <property type="match status" value="1"/>
</dbReference>
<comment type="similarity">
    <text evidence="1 9">Belongs to the GTP-binding SRP family. SRP54 subfamily.</text>
</comment>
<comment type="catalytic activity">
    <reaction evidence="8 9">
        <text>GTP + H2O = GDP + phosphate + H(+)</text>
        <dbReference type="Rhea" id="RHEA:19669"/>
        <dbReference type="ChEBI" id="CHEBI:15377"/>
        <dbReference type="ChEBI" id="CHEBI:15378"/>
        <dbReference type="ChEBI" id="CHEBI:37565"/>
        <dbReference type="ChEBI" id="CHEBI:43474"/>
        <dbReference type="ChEBI" id="CHEBI:58189"/>
        <dbReference type="EC" id="3.6.5.4"/>
    </reaction>
</comment>
<feature type="binding site" evidence="9">
    <location>
        <begin position="191"/>
        <end position="195"/>
    </location>
    <ligand>
        <name>GTP</name>
        <dbReference type="ChEBI" id="CHEBI:37565"/>
    </ligand>
</feature>
<dbReference type="InterPro" id="IPR022941">
    <property type="entry name" value="SRP54"/>
</dbReference>
<evidence type="ECO:0000259" key="11">
    <source>
        <dbReference type="PROSITE" id="PS00300"/>
    </source>
</evidence>
<keyword evidence="3 9" id="KW-0378">Hydrolase</keyword>
<dbReference type="Proteomes" id="UP000824243">
    <property type="component" value="Unassembled WGS sequence"/>
</dbReference>
<dbReference type="InterPro" id="IPR036891">
    <property type="entry name" value="Signal_recog_part_SRP54_M_sf"/>
</dbReference>
<evidence type="ECO:0000256" key="1">
    <source>
        <dbReference type="ARBA" id="ARBA00005450"/>
    </source>
</evidence>
<dbReference type="AlphaFoldDB" id="A0A9D2AT80"/>
<evidence type="ECO:0000256" key="6">
    <source>
        <dbReference type="ARBA" id="ARBA00023135"/>
    </source>
</evidence>
<comment type="subunit">
    <text evidence="9">Part of the signal recognition particle protein translocation system, which is composed of SRP and FtsY.</text>
</comment>
<reference evidence="12" key="1">
    <citation type="journal article" date="2021" name="PeerJ">
        <title>Extensive microbial diversity within the chicken gut microbiome revealed by metagenomics and culture.</title>
        <authorList>
            <person name="Gilroy R."/>
            <person name="Ravi A."/>
            <person name="Getino M."/>
            <person name="Pursley I."/>
            <person name="Horton D.L."/>
            <person name="Alikhan N.F."/>
            <person name="Baker D."/>
            <person name="Gharbi K."/>
            <person name="Hall N."/>
            <person name="Watson M."/>
            <person name="Adriaenssens E.M."/>
            <person name="Foster-Nyarko E."/>
            <person name="Jarju S."/>
            <person name="Secka A."/>
            <person name="Antonio M."/>
            <person name="Oren A."/>
            <person name="Chaudhuri R.R."/>
            <person name="La Ragione R."/>
            <person name="Hildebrand F."/>
            <person name="Pallen M.J."/>
        </authorList>
    </citation>
    <scope>NUCLEOTIDE SEQUENCE</scope>
    <source>
        <strain evidence="12">ChiSjej5B23-15282</strain>
    </source>
</reference>
<comment type="caution">
    <text evidence="12">The sequence shown here is derived from an EMBL/GenBank/DDBJ whole genome shotgun (WGS) entry which is preliminary data.</text>
</comment>
<accession>A0A9D2AT80</accession>
<feature type="region of interest" description="Disordered" evidence="10">
    <location>
        <begin position="434"/>
        <end position="453"/>
    </location>
</feature>
<evidence type="ECO:0000256" key="8">
    <source>
        <dbReference type="ARBA" id="ARBA00048027"/>
    </source>
</evidence>
<dbReference type="InterPro" id="IPR004780">
    <property type="entry name" value="SRP"/>
</dbReference>
<feature type="domain" description="SRP54-type proteins GTP-binding" evidence="11">
    <location>
        <begin position="270"/>
        <end position="283"/>
    </location>
</feature>
<protein>
    <recommendedName>
        <fullName evidence="9">Signal recognition particle protein</fullName>
        <ecNumber evidence="9">3.6.5.4</ecNumber>
    </recommendedName>
    <alternativeName>
        <fullName evidence="9">Fifty-four homolog</fullName>
    </alternativeName>
</protein>
<dbReference type="GO" id="GO:0006614">
    <property type="term" value="P:SRP-dependent cotranslational protein targeting to membrane"/>
    <property type="evidence" value="ECO:0007669"/>
    <property type="project" value="InterPro"/>
</dbReference>
<dbReference type="InterPro" id="IPR003593">
    <property type="entry name" value="AAA+_ATPase"/>
</dbReference>
<keyword evidence="7 9" id="KW-0687">Ribonucleoprotein</keyword>
<evidence type="ECO:0000256" key="10">
    <source>
        <dbReference type="SAM" id="MobiDB-lite"/>
    </source>
</evidence>
<evidence type="ECO:0000256" key="3">
    <source>
        <dbReference type="ARBA" id="ARBA00022801"/>
    </source>
</evidence>
<dbReference type="EMBL" id="DXFA01000085">
    <property type="protein sequence ID" value="HIX48264.1"/>
    <property type="molecule type" value="Genomic_DNA"/>
</dbReference>
<dbReference type="InterPro" id="IPR042101">
    <property type="entry name" value="SRP54_N_sf"/>
</dbReference>
<sequence length="453" mass="49656">MAFDSLTEKLQNVFRSLRSKGRLTEDDVKAALREVKMALLEADVNFKVVKSFIKDVQERAVGQDVMSGLNPGQMVIKIVNEELVKLMGSETTEIKLQPGSAMTVIMMAGLQGAGKTTTTAKLAGKFKLKGKKPLLVACDVYRPAAIRQLQINGEKQGVEVFSMGDKNRPADIAKAAVQHAAKNGNNIVILDTAGRLHIDEDMMAELQEIKEAVEVHQTILVVDAMTGQDAVNVAGTFNDKIGIDGVIVTKLDGDTRGGAALSIKAVTGRPILYVGMGEKLSDLEQFYPDRMASRILGMGDVLSLIEKAGAEIDQEKAMQMADKMKKAQFDFDDYLMSMEQMRKMGGLSSIMSMMPGMGAFGGKGKMPDLDSEENEKKMARMEAMILSMTPEERRNPDLLNPSRKHRIARGAGVDISEVNRMVKQFNESRKMMKKLPGMMGGRGGKKGRFRLPF</sequence>
<comment type="function">
    <text evidence="9">Involved in targeting and insertion of nascent membrane proteins into the cytoplasmic membrane. Binds to the hydrophobic signal sequence of the ribosome-nascent chain (RNC) as it emerges from the ribosomes. The SRP-RNC complex is then targeted to the cytoplasmic membrane where it interacts with the SRP receptor FtsY.</text>
</comment>
<dbReference type="InterPro" id="IPR000897">
    <property type="entry name" value="SRP54_GTPase_dom"/>
</dbReference>
<proteinExistence type="inferred from homology"/>
<feature type="binding site" evidence="9">
    <location>
        <begin position="249"/>
        <end position="252"/>
    </location>
    <ligand>
        <name>GTP</name>
        <dbReference type="ChEBI" id="CHEBI:37565"/>
    </ligand>
</feature>
<dbReference type="FunFam" id="3.40.50.300:FF:000022">
    <property type="entry name" value="Signal recognition particle 54 kDa subunit"/>
    <property type="match status" value="1"/>
</dbReference>
<dbReference type="CDD" id="cd18539">
    <property type="entry name" value="SRP_G"/>
    <property type="match status" value="1"/>
</dbReference>
<feature type="compositionally biased region" description="Basic residues" evidence="10">
    <location>
        <begin position="443"/>
        <end position="453"/>
    </location>
</feature>
<evidence type="ECO:0000256" key="5">
    <source>
        <dbReference type="ARBA" id="ARBA00023134"/>
    </source>
</evidence>
<evidence type="ECO:0000256" key="2">
    <source>
        <dbReference type="ARBA" id="ARBA00022741"/>
    </source>
</evidence>